<protein>
    <recommendedName>
        <fullName evidence="2">DUF6604 domain-containing protein</fullName>
    </recommendedName>
</protein>
<dbReference type="InterPro" id="IPR046539">
    <property type="entry name" value="DUF6604"/>
</dbReference>
<evidence type="ECO:0000313" key="4">
    <source>
        <dbReference type="Proteomes" id="UP000467700"/>
    </source>
</evidence>
<dbReference type="AlphaFoldDB" id="A0A8S0XRU1"/>
<dbReference type="Pfam" id="PF20253">
    <property type="entry name" value="DUF6604"/>
    <property type="match status" value="1"/>
</dbReference>
<dbReference type="EMBL" id="CACVBS010000044">
    <property type="protein sequence ID" value="CAA7264291.1"/>
    <property type="molecule type" value="Genomic_DNA"/>
</dbReference>
<evidence type="ECO:0000313" key="3">
    <source>
        <dbReference type="EMBL" id="CAA7264291.1"/>
    </source>
</evidence>
<accession>A0A8S0XRU1</accession>
<gene>
    <name evidence="3" type="ORF">AAE3_LOCUS6639</name>
</gene>
<proteinExistence type="predicted"/>
<keyword evidence="4" id="KW-1185">Reference proteome</keyword>
<dbReference type="PANTHER" id="PTHR38795">
    <property type="entry name" value="DUF6604 DOMAIN-CONTAINING PROTEIN"/>
    <property type="match status" value="1"/>
</dbReference>
<evidence type="ECO:0000256" key="1">
    <source>
        <dbReference type="SAM" id="MobiDB-lite"/>
    </source>
</evidence>
<dbReference type="PANTHER" id="PTHR38795:SF1">
    <property type="entry name" value="DUF6604 DOMAIN-CONTAINING PROTEIN"/>
    <property type="match status" value="1"/>
</dbReference>
<reference evidence="3 4" key="1">
    <citation type="submission" date="2020-01" db="EMBL/GenBank/DDBJ databases">
        <authorList>
            <person name="Gupta K D."/>
        </authorList>
    </citation>
    <scope>NUCLEOTIDE SEQUENCE [LARGE SCALE GENOMIC DNA]</scope>
</reference>
<organism evidence="3 4">
    <name type="scientific">Cyclocybe aegerita</name>
    <name type="common">Black poplar mushroom</name>
    <name type="synonym">Agrocybe aegerita</name>
    <dbReference type="NCBI Taxonomy" id="1973307"/>
    <lineage>
        <taxon>Eukaryota</taxon>
        <taxon>Fungi</taxon>
        <taxon>Dikarya</taxon>
        <taxon>Basidiomycota</taxon>
        <taxon>Agaricomycotina</taxon>
        <taxon>Agaricomycetes</taxon>
        <taxon>Agaricomycetidae</taxon>
        <taxon>Agaricales</taxon>
        <taxon>Agaricineae</taxon>
        <taxon>Bolbitiaceae</taxon>
        <taxon>Cyclocybe</taxon>
    </lineage>
</organism>
<comment type="caution">
    <text evidence="3">The sequence shown here is derived from an EMBL/GenBank/DDBJ whole genome shotgun (WGS) entry which is preliminary data.</text>
</comment>
<evidence type="ECO:0000259" key="2">
    <source>
        <dbReference type="Pfam" id="PF20253"/>
    </source>
</evidence>
<name>A0A8S0XRU1_CYCAE</name>
<sequence length="306" mass="34036">MDSKLPEVYYNTYRQYKHANSVLVKWVTDTAFQLRSKMCDTPPDPPPDSSATVQRRKPRDTCANRLKTGRDLDPASPKVSFTVFLELVEDIAESNVFIPQSYVSLLELSIKQRKQTAAFYSPDENASEVNKSHEFAIDAYSQALSIFKEAKEKSAKNTGASNELKASVEGVDEGIALNGAIHNLPVLMEDTDLENALENEWLRDNPSIKAANKKGKAFPWKNINSSWTTTIPLQRRRSPRMTKKKASKLSDASSSTSTLCASTATRSGALLFLLDQPATSLHPLSPVGSCSLLRKWSTLSLQNFRF</sequence>
<feature type="region of interest" description="Disordered" evidence="1">
    <location>
        <begin position="37"/>
        <end position="59"/>
    </location>
</feature>
<feature type="domain" description="DUF6604" evidence="2">
    <location>
        <begin position="14"/>
        <end position="183"/>
    </location>
</feature>
<dbReference type="Proteomes" id="UP000467700">
    <property type="component" value="Unassembled WGS sequence"/>
</dbReference>